<comment type="similarity">
    <text evidence="3 15">Belongs to the pantothenate synthetase family.</text>
</comment>
<evidence type="ECO:0000256" key="4">
    <source>
        <dbReference type="ARBA" id="ARBA00012219"/>
    </source>
</evidence>
<dbReference type="eggNOG" id="COG0414">
    <property type="taxonomic scope" value="Bacteria"/>
</dbReference>
<dbReference type="GO" id="GO:0005524">
    <property type="term" value="F:ATP binding"/>
    <property type="evidence" value="ECO:0007669"/>
    <property type="project" value="UniProtKB-KW"/>
</dbReference>
<feature type="binding site" evidence="15">
    <location>
        <position position="178"/>
    </location>
    <ligand>
        <name>ATP</name>
        <dbReference type="ChEBI" id="CHEBI:30616"/>
    </ligand>
</feature>
<dbReference type="FunFam" id="3.40.50.620:FF:000114">
    <property type="entry name" value="Pantothenate synthetase"/>
    <property type="match status" value="1"/>
</dbReference>
<dbReference type="HOGENOM" id="CLU_047148_0_0_11"/>
<comment type="function">
    <text evidence="13 15">Catalyzes the condensation of pantoate with beta-alanine in an ATP-dependent reaction via a pantoyl-adenylate intermediate.</text>
</comment>
<evidence type="ECO:0000256" key="11">
    <source>
        <dbReference type="ARBA" id="ARBA00032806"/>
    </source>
</evidence>
<name>D3FBP5_CONWI</name>
<feature type="binding site" evidence="15">
    <location>
        <begin position="32"/>
        <end position="39"/>
    </location>
    <ligand>
        <name>ATP</name>
        <dbReference type="ChEBI" id="CHEBI:30616"/>
    </ligand>
</feature>
<comment type="subunit">
    <text evidence="15">Homodimer.</text>
</comment>
<keyword evidence="9 15" id="KW-0547">Nucleotide-binding</keyword>
<dbReference type="InterPro" id="IPR003721">
    <property type="entry name" value="Pantoate_ligase"/>
</dbReference>
<dbReference type="GO" id="GO:0005829">
    <property type="term" value="C:cytosol"/>
    <property type="evidence" value="ECO:0007669"/>
    <property type="project" value="TreeGrafter"/>
</dbReference>
<reference evidence="16 17" key="1">
    <citation type="journal article" date="2010" name="Stand. Genomic Sci.">
        <title>Complete genome sequence of Conexibacter woesei type strain (ID131577).</title>
        <authorList>
            <person name="Pukall R."/>
            <person name="Lapidus A."/>
            <person name="Glavina Del Rio T."/>
            <person name="Copeland A."/>
            <person name="Tice H."/>
            <person name="Cheng J.-F."/>
            <person name="Lucas S."/>
            <person name="Chen F."/>
            <person name="Nolan M."/>
            <person name="Bruce D."/>
            <person name="Goodwin L."/>
            <person name="Pitluck S."/>
            <person name="Mavromatis K."/>
            <person name="Ivanova N."/>
            <person name="Ovchinnikova G."/>
            <person name="Pati A."/>
            <person name="Chen A."/>
            <person name="Palaniappan K."/>
            <person name="Land M."/>
            <person name="Hauser L."/>
            <person name="Chang Y.-J."/>
            <person name="Jeffries C.D."/>
            <person name="Chain P."/>
            <person name="Meincke L."/>
            <person name="Sims D."/>
            <person name="Brettin T."/>
            <person name="Detter J.C."/>
            <person name="Rohde M."/>
            <person name="Goeker M."/>
            <person name="Bristow J."/>
            <person name="Eisen J.A."/>
            <person name="Markowitz V."/>
            <person name="Kyrpides N.C."/>
            <person name="Klenk H.-P."/>
            <person name="Hugenholtz P."/>
        </authorList>
    </citation>
    <scope>NUCLEOTIDE SEQUENCE [LARGE SCALE GENOMIC DNA]</scope>
    <source>
        <strain evidence="17">DSM 14684 / CIP 108061 / JCM 11494 / NBRC 100937 / ID131577</strain>
    </source>
</reference>
<dbReference type="CDD" id="cd00560">
    <property type="entry name" value="PanC"/>
    <property type="match status" value="1"/>
</dbReference>
<comment type="subcellular location">
    <subcellularLocation>
        <location evidence="1 15">Cytoplasm</location>
    </subcellularLocation>
</comment>
<dbReference type="UniPathway" id="UPA00028">
    <property type="reaction ID" value="UER00005"/>
</dbReference>
<evidence type="ECO:0000313" key="17">
    <source>
        <dbReference type="Proteomes" id="UP000008229"/>
    </source>
</evidence>
<dbReference type="OrthoDB" id="9773087at2"/>
<evidence type="ECO:0000256" key="2">
    <source>
        <dbReference type="ARBA" id="ARBA00004990"/>
    </source>
</evidence>
<dbReference type="Gene3D" id="3.40.50.620">
    <property type="entry name" value="HUPs"/>
    <property type="match status" value="1"/>
</dbReference>
<dbReference type="GO" id="GO:0004592">
    <property type="term" value="F:pantoate-beta-alanine ligase activity"/>
    <property type="evidence" value="ECO:0007669"/>
    <property type="project" value="UniProtKB-UniRule"/>
</dbReference>
<feature type="binding site" evidence="15">
    <location>
        <position position="155"/>
    </location>
    <ligand>
        <name>(R)-pantoate</name>
        <dbReference type="ChEBI" id="CHEBI:15980"/>
    </ligand>
</feature>
<dbReference type="RefSeq" id="WP_012934361.1">
    <property type="nucleotide sequence ID" value="NC_013739.1"/>
</dbReference>
<proteinExistence type="inferred from homology"/>
<accession>D3FBP5</accession>
<evidence type="ECO:0000256" key="13">
    <source>
        <dbReference type="ARBA" id="ARBA00055042"/>
    </source>
</evidence>
<evidence type="ECO:0000256" key="1">
    <source>
        <dbReference type="ARBA" id="ARBA00004496"/>
    </source>
</evidence>
<dbReference type="STRING" id="469383.Cwoe_2891"/>
<feature type="binding site" evidence="15">
    <location>
        <begin position="186"/>
        <end position="189"/>
    </location>
    <ligand>
        <name>ATP</name>
        <dbReference type="ChEBI" id="CHEBI:30616"/>
    </ligand>
</feature>
<evidence type="ECO:0000256" key="15">
    <source>
        <dbReference type="HAMAP-Rule" id="MF_00158"/>
    </source>
</evidence>
<feature type="binding site" evidence="15">
    <location>
        <position position="63"/>
    </location>
    <ligand>
        <name>beta-alanine</name>
        <dbReference type="ChEBI" id="CHEBI:57966"/>
    </ligand>
</feature>
<evidence type="ECO:0000256" key="14">
    <source>
        <dbReference type="ARBA" id="ARBA00077433"/>
    </source>
</evidence>
<dbReference type="EC" id="6.3.2.1" evidence="4 15"/>
<evidence type="ECO:0000256" key="3">
    <source>
        <dbReference type="ARBA" id="ARBA00009256"/>
    </source>
</evidence>
<dbReference type="GO" id="GO:0015940">
    <property type="term" value="P:pantothenate biosynthetic process"/>
    <property type="evidence" value="ECO:0007669"/>
    <property type="project" value="UniProtKB-UniRule"/>
</dbReference>
<dbReference type="PANTHER" id="PTHR21299:SF1">
    <property type="entry name" value="PANTOATE--BETA-ALANINE LIGASE"/>
    <property type="match status" value="1"/>
</dbReference>
<keyword evidence="8 15" id="KW-0566">Pantothenate biosynthesis</keyword>
<dbReference type="Proteomes" id="UP000008229">
    <property type="component" value="Chromosome"/>
</dbReference>
<evidence type="ECO:0000256" key="10">
    <source>
        <dbReference type="ARBA" id="ARBA00022840"/>
    </source>
</evidence>
<dbReference type="Gene3D" id="3.30.1300.10">
    <property type="entry name" value="Pantoate-beta-alanine ligase, C-terminal domain"/>
    <property type="match status" value="1"/>
</dbReference>
<dbReference type="InterPro" id="IPR042176">
    <property type="entry name" value="Pantoate_ligase_C"/>
</dbReference>
<feature type="binding site" evidence="15">
    <location>
        <position position="63"/>
    </location>
    <ligand>
        <name>(R)-pantoate</name>
        <dbReference type="ChEBI" id="CHEBI:15980"/>
    </ligand>
</feature>
<dbReference type="EMBL" id="CP001854">
    <property type="protein sequence ID" value="ADB51310.1"/>
    <property type="molecule type" value="Genomic_DNA"/>
</dbReference>
<organism evidence="16 17">
    <name type="scientific">Conexibacter woesei (strain DSM 14684 / CCUG 47730 / CIP 108061 / JCM 11494 / NBRC 100937 / ID131577)</name>
    <dbReference type="NCBI Taxonomy" id="469383"/>
    <lineage>
        <taxon>Bacteria</taxon>
        <taxon>Bacillati</taxon>
        <taxon>Actinomycetota</taxon>
        <taxon>Thermoleophilia</taxon>
        <taxon>Solirubrobacterales</taxon>
        <taxon>Conexibacteraceae</taxon>
        <taxon>Conexibacter</taxon>
    </lineage>
</organism>
<dbReference type="AlphaFoldDB" id="D3FBP5"/>
<sequence>MSLRIVRTVAELRTLLERERSADRSVGLVPTMGAFHDGHRSLMERAGADCDLVVVSLFVNPTQFGPREDLAAYPRDEQRDAAIAGEAGVDVLFAPPVEEVYPDGFATTVRVGGLTETLEGAHRPGHFDGVATVVAKLLGMAQPDAAFFGQKDAQQALVIRRLVRDLDLPVRIEICPTVREADGLAMSSRNAYLGPADRARAIALRRALDAAEAAVAAGERDAAAVESAARAALAEHGVEPEYVALVATDSLSPVDRVDGEVLMALAARVGPARLIDNTILSTTDGASRSA</sequence>
<dbReference type="PANTHER" id="PTHR21299">
    <property type="entry name" value="CYTIDYLATE KINASE/PANTOATE-BETA-ALANINE LIGASE"/>
    <property type="match status" value="1"/>
</dbReference>
<feature type="binding site" evidence="15">
    <location>
        <begin position="149"/>
        <end position="152"/>
    </location>
    <ligand>
        <name>ATP</name>
        <dbReference type="ChEBI" id="CHEBI:30616"/>
    </ligand>
</feature>
<evidence type="ECO:0000313" key="16">
    <source>
        <dbReference type="EMBL" id="ADB51310.1"/>
    </source>
</evidence>
<evidence type="ECO:0000256" key="5">
    <source>
        <dbReference type="ARBA" id="ARBA00014155"/>
    </source>
</evidence>
<feature type="active site" description="Proton donor" evidence="15">
    <location>
        <position position="39"/>
    </location>
</feature>
<gene>
    <name evidence="15" type="primary">panC</name>
    <name evidence="16" type="ordered locus">Cwoe_2891</name>
</gene>
<dbReference type="InterPro" id="IPR014729">
    <property type="entry name" value="Rossmann-like_a/b/a_fold"/>
</dbReference>
<reference evidence="17" key="2">
    <citation type="submission" date="2010-01" db="EMBL/GenBank/DDBJ databases">
        <title>The complete genome of Conexibacter woesei DSM 14684.</title>
        <authorList>
            <consortium name="US DOE Joint Genome Institute (JGI-PGF)"/>
            <person name="Lucas S."/>
            <person name="Copeland A."/>
            <person name="Lapidus A."/>
            <person name="Glavina del Rio T."/>
            <person name="Dalin E."/>
            <person name="Tice H."/>
            <person name="Bruce D."/>
            <person name="Goodwin L."/>
            <person name="Pitluck S."/>
            <person name="Kyrpides N."/>
            <person name="Mavromatis K."/>
            <person name="Ivanova N."/>
            <person name="Mikhailova N."/>
            <person name="Chertkov O."/>
            <person name="Brettin T."/>
            <person name="Detter J.C."/>
            <person name="Han C."/>
            <person name="Larimer F."/>
            <person name="Land M."/>
            <person name="Hauser L."/>
            <person name="Markowitz V."/>
            <person name="Cheng J.-F."/>
            <person name="Hugenholtz P."/>
            <person name="Woyke T."/>
            <person name="Wu D."/>
            <person name="Pukall R."/>
            <person name="Steenblock K."/>
            <person name="Schneider S."/>
            <person name="Klenk H.-P."/>
            <person name="Eisen J.A."/>
        </authorList>
    </citation>
    <scope>NUCLEOTIDE SEQUENCE [LARGE SCALE GENOMIC DNA]</scope>
    <source>
        <strain evidence="17">DSM 14684 / CIP 108061 / JCM 11494 / NBRC 100937 / ID131577</strain>
    </source>
</reference>
<dbReference type="KEGG" id="cwo:Cwoe_2891"/>
<protein>
    <recommendedName>
        <fullName evidence="5 15">Pantothenate synthetase</fullName>
        <shortName evidence="15">PS</shortName>
        <ecNumber evidence="4 15">6.3.2.1</ecNumber>
    </recommendedName>
    <alternativeName>
        <fullName evidence="14 15">Pantoate--beta-alanine ligase</fullName>
    </alternativeName>
    <alternativeName>
        <fullName evidence="11 15">Pantoate-activating enzyme</fullName>
    </alternativeName>
</protein>
<evidence type="ECO:0000256" key="6">
    <source>
        <dbReference type="ARBA" id="ARBA00022490"/>
    </source>
</evidence>
<dbReference type="FunFam" id="3.30.1300.10:FF:000001">
    <property type="entry name" value="Pantothenate synthetase"/>
    <property type="match status" value="1"/>
</dbReference>
<dbReference type="SUPFAM" id="SSF52374">
    <property type="entry name" value="Nucleotidylyl transferase"/>
    <property type="match status" value="1"/>
</dbReference>
<dbReference type="Pfam" id="PF02569">
    <property type="entry name" value="Pantoate_ligase"/>
    <property type="match status" value="1"/>
</dbReference>
<dbReference type="NCBIfam" id="TIGR00018">
    <property type="entry name" value="panC"/>
    <property type="match status" value="1"/>
</dbReference>
<evidence type="ECO:0000256" key="7">
    <source>
        <dbReference type="ARBA" id="ARBA00022598"/>
    </source>
</evidence>
<evidence type="ECO:0000256" key="8">
    <source>
        <dbReference type="ARBA" id="ARBA00022655"/>
    </source>
</evidence>
<evidence type="ECO:0000256" key="12">
    <source>
        <dbReference type="ARBA" id="ARBA00048258"/>
    </source>
</evidence>
<keyword evidence="10 15" id="KW-0067">ATP-binding</keyword>
<dbReference type="HAMAP" id="MF_00158">
    <property type="entry name" value="PanC"/>
    <property type="match status" value="1"/>
</dbReference>
<keyword evidence="7 15" id="KW-0436">Ligase</keyword>
<keyword evidence="17" id="KW-1185">Reference proteome</keyword>
<evidence type="ECO:0000256" key="9">
    <source>
        <dbReference type="ARBA" id="ARBA00022741"/>
    </source>
</evidence>
<comment type="catalytic activity">
    <reaction evidence="12 15">
        <text>(R)-pantoate + beta-alanine + ATP = (R)-pantothenate + AMP + diphosphate + H(+)</text>
        <dbReference type="Rhea" id="RHEA:10912"/>
        <dbReference type="ChEBI" id="CHEBI:15378"/>
        <dbReference type="ChEBI" id="CHEBI:15980"/>
        <dbReference type="ChEBI" id="CHEBI:29032"/>
        <dbReference type="ChEBI" id="CHEBI:30616"/>
        <dbReference type="ChEBI" id="CHEBI:33019"/>
        <dbReference type="ChEBI" id="CHEBI:57966"/>
        <dbReference type="ChEBI" id="CHEBI:456215"/>
        <dbReference type="EC" id="6.3.2.1"/>
    </reaction>
</comment>
<comment type="miscellaneous">
    <text evidence="15">The reaction proceeds by a bi uni uni bi ping pong mechanism.</text>
</comment>
<keyword evidence="6 15" id="KW-0963">Cytoplasm</keyword>
<comment type="pathway">
    <text evidence="2 15">Cofactor biosynthesis; (R)-pantothenate biosynthesis; (R)-pantothenate from (R)-pantoate and beta-alanine: step 1/1.</text>
</comment>